<evidence type="ECO:0000256" key="7">
    <source>
        <dbReference type="ARBA" id="ARBA00023125"/>
    </source>
</evidence>
<feature type="compositionally biased region" description="Basic and acidic residues" evidence="11">
    <location>
        <begin position="394"/>
        <end position="403"/>
    </location>
</feature>
<dbReference type="Pfam" id="PF00096">
    <property type="entry name" value="zf-C2H2"/>
    <property type="match status" value="1"/>
</dbReference>
<evidence type="ECO:0000259" key="13">
    <source>
        <dbReference type="PROSITE" id="PS50157"/>
    </source>
</evidence>
<feature type="domain" description="BTB" evidence="12">
    <location>
        <begin position="46"/>
        <end position="123"/>
    </location>
</feature>
<feature type="compositionally biased region" description="Polar residues" evidence="11">
    <location>
        <begin position="209"/>
        <end position="224"/>
    </location>
</feature>
<keyword evidence="4 10" id="KW-0863">Zinc-finger</keyword>
<dbReference type="PANTHER" id="PTHR46105">
    <property type="entry name" value="AGAP004733-PA"/>
    <property type="match status" value="1"/>
</dbReference>
<keyword evidence="15" id="KW-1185">Reference proteome</keyword>
<dbReference type="GO" id="GO:0000981">
    <property type="term" value="F:DNA-binding transcription factor activity, RNA polymerase II-specific"/>
    <property type="evidence" value="ECO:0007669"/>
    <property type="project" value="TreeGrafter"/>
</dbReference>
<keyword evidence="3" id="KW-0677">Repeat</keyword>
<feature type="compositionally biased region" description="Low complexity" evidence="11">
    <location>
        <begin position="269"/>
        <end position="280"/>
    </location>
</feature>
<dbReference type="GO" id="GO:0005634">
    <property type="term" value="C:nucleus"/>
    <property type="evidence" value="ECO:0007669"/>
    <property type="project" value="UniProtKB-SubCell"/>
</dbReference>
<keyword evidence="6" id="KW-0805">Transcription regulation</keyword>
<dbReference type="SMART" id="SM00355">
    <property type="entry name" value="ZnF_C2H2"/>
    <property type="match status" value="2"/>
</dbReference>
<feature type="compositionally biased region" description="Polar residues" evidence="11">
    <location>
        <begin position="372"/>
        <end position="393"/>
    </location>
</feature>
<dbReference type="FunFam" id="3.30.160.60:FF:000892">
    <property type="entry name" value="zinc finger and BTB domain-containing protein 3"/>
    <property type="match status" value="1"/>
</dbReference>
<dbReference type="PANTHER" id="PTHR46105:SF5">
    <property type="entry name" value="ZINC FINGER AND BTB DOMAIN-CONTAINING PROTEIN 44 ISOFORM X1"/>
    <property type="match status" value="1"/>
</dbReference>
<keyword evidence="2" id="KW-0479">Metal-binding</keyword>
<evidence type="ECO:0000256" key="3">
    <source>
        <dbReference type="ARBA" id="ARBA00022737"/>
    </source>
</evidence>
<dbReference type="PROSITE" id="PS50157">
    <property type="entry name" value="ZINC_FINGER_C2H2_2"/>
    <property type="match status" value="2"/>
</dbReference>
<feature type="region of interest" description="Disordered" evidence="11">
    <location>
        <begin position="209"/>
        <end position="231"/>
    </location>
</feature>
<sequence length="603" mass="65713">MKTWTRNIAVTSFTLGYSSELAMEFPGHSQQLLASLRSQRLQGFLCDCTVRVGSTRFLAHRAVLASCSPFFHMFYSEHPVGSTSTVNGGPETDSVTINGDIVTPPAFGLLLDFMYEGVLQLAAHPPPEDVLAAASFLHMNDVVRVCKKRLQGRGLAEADSTRAEEGASETGADGTMFSGSSSEGKSNSQKEMMEGGQGTIRVSASNPALSPSIAQCPQSSQHSASHTDAKAETNAGVPNCITHSINLGSPDMADTTQPGMDSLPAVNDSGPGLYSSSPGPARAGMSAAANMESTLSSPCSSTEPVHTGTETLPSASTVMVLVPVEHRRNRDYSPEISNVFTVATSHPGQSKKPMSFQRNGQSGTDDIRHTTRVLNDQPQLRSRSCSPTALSSASREDGSEETAKVKVEAIVISDEELEDIEEMPVRLRERRRESDLEEKENYESTNDIEITNTHFIPSHSLMHVPHNHQEPLSFPFSPQGPSASSSDTPSFQSTLFTAASQHPEQQTIYFEDYHDSLGNYVEDVPTCATCGKTFSCAYTLRRHAIVHTRERPYECRYCYRSYTQSGDLYRHIRKAHDQDLPMKRSRTESEPPPSPPLPHPPQT</sequence>
<evidence type="ECO:0000256" key="1">
    <source>
        <dbReference type="ARBA" id="ARBA00004123"/>
    </source>
</evidence>
<evidence type="ECO:0008006" key="16">
    <source>
        <dbReference type="Google" id="ProtNLM"/>
    </source>
</evidence>
<dbReference type="InterPro" id="IPR011333">
    <property type="entry name" value="SKP1/BTB/POZ_sf"/>
</dbReference>
<dbReference type="SMART" id="SM00225">
    <property type="entry name" value="BTB"/>
    <property type="match status" value="1"/>
</dbReference>
<dbReference type="InterPro" id="IPR036236">
    <property type="entry name" value="Znf_C2H2_sf"/>
</dbReference>
<comment type="subcellular location">
    <subcellularLocation>
        <location evidence="1">Nucleus</location>
    </subcellularLocation>
</comment>
<feature type="region of interest" description="Disordered" evidence="11">
    <location>
        <begin position="153"/>
        <end position="196"/>
    </location>
</feature>
<comment type="caution">
    <text evidence="14">The sequence shown here is derived from an EMBL/GenBank/DDBJ whole genome shotgun (WGS) entry which is preliminary data.</text>
</comment>
<proteinExistence type="predicted"/>
<organism evidence="14 15">
    <name type="scientific">Hemibagrus wyckioides</name>
    <dbReference type="NCBI Taxonomy" id="337641"/>
    <lineage>
        <taxon>Eukaryota</taxon>
        <taxon>Metazoa</taxon>
        <taxon>Chordata</taxon>
        <taxon>Craniata</taxon>
        <taxon>Vertebrata</taxon>
        <taxon>Euteleostomi</taxon>
        <taxon>Actinopterygii</taxon>
        <taxon>Neopterygii</taxon>
        <taxon>Teleostei</taxon>
        <taxon>Ostariophysi</taxon>
        <taxon>Siluriformes</taxon>
        <taxon>Bagridae</taxon>
        <taxon>Hemibagrus</taxon>
    </lineage>
</organism>
<dbReference type="FunFam" id="3.30.160.60:FF:000114">
    <property type="entry name" value="Zinc finger and BTB domain-containing protein 18"/>
    <property type="match status" value="1"/>
</dbReference>
<evidence type="ECO:0000256" key="6">
    <source>
        <dbReference type="ARBA" id="ARBA00023015"/>
    </source>
</evidence>
<evidence type="ECO:0000256" key="4">
    <source>
        <dbReference type="ARBA" id="ARBA00022771"/>
    </source>
</evidence>
<evidence type="ECO:0000256" key="10">
    <source>
        <dbReference type="PROSITE-ProRule" id="PRU00042"/>
    </source>
</evidence>
<accession>A0A9D3SRT6</accession>
<feature type="region of interest" description="Disordered" evidence="11">
    <location>
        <begin position="345"/>
        <end position="403"/>
    </location>
</feature>
<evidence type="ECO:0000259" key="12">
    <source>
        <dbReference type="PROSITE" id="PS50097"/>
    </source>
</evidence>
<dbReference type="InterPro" id="IPR000210">
    <property type="entry name" value="BTB/POZ_dom"/>
</dbReference>
<dbReference type="PROSITE" id="PS00028">
    <property type="entry name" value="ZINC_FINGER_C2H2_1"/>
    <property type="match status" value="2"/>
</dbReference>
<evidence type="ECO:0000313" key="15">
    <source>
        <dbReference type="Proteomes" id="UP000824219"/>
    </source>
</evidence>
<dbReference type="Gene3D" id="3.30.710.10">
    <property type="entry name" value="Potassium Channel Kv1.1, Chain A"/>
    <property type="match status" value="1"/>
</dbReference>
<evidence type="ECO:0000256" key="11">
    <source>
        <dbReference type="SAM" id="MobiDB-lite"/>
    </source>
</evidence>
<keyword evidence="9" id="KW-0539">Nucleus</keyword>
<evidence type="ECO:0000313" key="14">
    <source>
        <dbReference type="EMBL" id="KAG7329118.1"/>
    </source>
</evidence>
<feature type="compositionally biased region" description="Low complexity" evidence="11">
    <location>
        <begin position="178"/>
        <end position="190"/>
    </location>
</feature>
<protein>
    <recommendedName>
        <fullName evidence="16">Zinc finger and BTB domain-containing protein 3</fullName>
    </recommendedName>
</protein>
<feature type="domain" description="C2H2-type" evidence="13">
    <location>
        <begin position="553"/>
        <end position="581"/>
    </location>
</feature>
<dbReference type="SUPFAM" id="SSF54695">
    <property type="entry name" value="POZ domain"/>
    <property type="match status" value="1"/>
</dbReference>
<dbReference type="InterPro" id="IPR050457">
    <property type="entry name" value="ZnFinger_BTB_dom_contain"/>
</dbReference>
<dbReference type="Gene3D" id="3.30.160.60">
    <property type="entry name" value="Classic Zinc Finger"/>
    <property type="match status" value="2"/>
</dbReference>
<evidence type="ECO:0000256" key="5">
    <source>
        <dbReference type="ARBA" id="ARBA00022833"/>
    </source>
</evidence>
<evidence type="ECO:0000256" key="9">
    <source>
        <dbReference type="ARBA" id="ARBA00023242"/>
    </source>
</evidence>
<dbReference type="Proteomes" id="UP000824219">
    <property type="component" value="Linkage Group LG08"/>
</dbReference>
<feature type="compositionally biased region" description="Basic and acidic residues" evidence="11">
    <location>
        <begin position="576"/>
        <end position="589"/>
    </location>
</feature>
<dbReference type="OrthoDB" id="6077919at2759"/>
<feature type="domain" description="C2H2-type" evidence="13">
    <location>
        <begin position="525"/>
        <end position="552"/>
    </location>
</feature>
<evidence type="ECO:0000256" key="8">
    <source>
        <dbReference type="ARBA" id="ARBA00023163"/>
    </source>
</evidence>
<name>A0A9D3SRT6_9TELE</name>
<dbReference type="GO" id="GO:0000978">
    <property type="term" value="F:RNA polymerase II cis-regulatory region sequence-specific DNA binding"/>
    <property type="evidence" value="ECO:0007669"/>
    <property type="project" value="TreeGrafter"/>
</dbReference>
<dbReference type="SUPFAM" id="SSF57667">
    <property type="entry name" value="beta-beta-alpha zinc fingers"/>
    <property type="match status" value="1"/>
</dbReference>
<feature type="compositionally biased region" description="Pro residues" evidence="11">
    <location>
        <begin position="590"/>
        <end position="603"/>
    </location>
</feature>
<dbReference type="GO" id="GO:0008270">
    <property type="term" value="F:zinc ion binding"/>
    <property type="evidence" value="ECO:0007669"/>
    <property type="project" value="UniProtKB-KW"/>
</dbReference>
<dbReference type="PROSITE" id="PS50097">
    <property type="entry name" value="BTB"/>
    <property type="match status" value="1"/>
</dbReference>
<dbReference type="Pfam" id="PF00651">
    <property type="entry name" value="BTB"/>
    <property type="match status" value="1"/>
</dbReference>
<dbReference type="EMBL" id="JAHKSW010000008">
    <property type="protein sequence ID" value="KAG7329118.1"/>
    <property type="molecule type" value="Genomic_DNA"/>
</dbReference>
<keyword evidence="7" id="KW-0238">DNA-binding</keyword>
<keyword evidence="8" id="KW-0804">Transcription</keyword>
<evidence type="ECO:0000256" key="2">
    <source>
        <dbReference type="ARBA" id="ARBA00022723"/>
    </source>
</evidence>
<feature type="region of interest" description="Disordered" evidence="11">
    <location>
        <begin position="246"/>
        <end position="288"/>
    </location>
</feature>
<dbReference type="InterPro" id="IPR013087">
    <property type="entry name" value="Znf_C2H2_type"/>
</dbReference>
<keyword evidence="5" id="KW-0862">Zinc</keyword>
<gene>
    <name evidence="14" type="ORF">KOW79_007292</name>
</gene>
<dbReference type="AlphaFoldDB" id="A0A9D3SRT6"/>
<reference evidence="14 15" key="1">
    <citation type="submission" date="2021-06" db="EMBL/GenBank/DDBJ databases">
        <title>Chromosome-level genome assembly of the red-tail catfish (Hemibagrus wyckioides).</title>
        <authorList>
            <person name="Shao F."/>
        </authorList>
    </citation>
    <scope>NUCLEOTIDE SEQUENCE [LARGE SCALE GENOMIC DNA]</scope>
    <source>
        <strain evidence="14">EC202008001</strain>
        <tissue evidence="14">Blood</tissue>
    </source>
</reference>
<feature type="region of interest" description="Disordered" evidence="11">
    <location>
        <begin position="576"/>
        <end position="603"/>
    </location>
</feature>